<dbReference type="Proteomes" id="UP001551695">
    <property type="component" value="Unassembled WGS sequence"/>
</dbReference>
<reference evidence="2 3" key="1">
    <citation type="submission" date="2024-06" db="EMBL/GenBank/DDBJ databases">
        <title>The Natural Products Discovery Center: Release of the First 8490 Sequenced Strains for Exploring Actinobacteria Biosynthetic Diversity.</title>
        <authorList>
            <person name="Kalkreuter E."/>
            <person name="Kautsar S.A."/>
            <person name="Yang D."/>
            <person name="Bader C.D."/>
            <person name="Teijaro C.N."/>
            <person name="Fluegel L."/>
            <person name="Davis C.M."/>
            <person name="Simpson J.R."/>
            <person name="Lauterbach L."/>
            <person name="Steele A.D."/>
            <person name="Gui C."/>
            <person name="Meng S."/>
            <person name="Li G."/>
            <person name="Viehrig K."/>
            <person name="Ye F."/>
            <person name="Su P."/>
            <person name="Kiefer A.F."/>
            <person name="Nichols A."/>
            <person name="Cepeda A.J."/>
            <person name="Yan W."/>
            <person name="Fan B."/>
            <person name="Jiang Y."/>
            <person name="Adhikari A."/>
            <person name="Zheng C.-J."/>
            <person name="Schuster L."/>
            <person name="Cowan T.M."/>
            <person name="Smanski M.J."/>
            <person name="Chevrette M.G."/>
            <person name="De Carvalho L.P.S."/>
            <person name="Shen B."/>
        </authorList>
    </citation>
    <scope>NUCLEOTIDE SEQUENCE [LARGE SCALE GENOMIC DNA]</scope>
    <source>
        <strain evidence="2 3">NPDC050403</strain>
    </source>
</reference>
<keyword evidence="3" id="KW-1185">Reference proteome</keyword>
<evidence type="ECO:0000313" key="3">
    <source>
        <dbReference type="Proteomes" id="UP001551695"/>
    </source>
</evidence>
<evidence type="ECO:0000256" key="1">
    <source>
        <dbReference type="SAM" id="SignalP"/>
    </source>
</evidence>
<organism evidence="2 3">
    <name type="scientific">Nocardia aurea</name>
    <dbReference type="NCBI Taxonomy" id="2144174"/>
    <lineage>
        <taxon>Bacteria</taxon>
        <taxon>Bacillati</taxon>
        <taxon>Actinomycetota</taxon>
        <taxon>Actinomycetes</taxon>
        <taxon>Mycobacteriales</taxon>
        <taxon>Nocardiaceae</taxon>
        <taxon>Nocardia</taxon>
    </lineage>
</organism>
<proteinExistence type="predicted"/>
<feature type="signal peptide" evidence="1">
    <location>
        <begin position="1"/>
        <end position="27"/>
    </location>
</feature>
<sequence length="73" mass="7247">MSVLVAKFGVALAAVAAVGLTAGPATAAPSGLPLENAPAAEQVLLPESGSAGIYNNFMCQLHTISADVPCMYS</sequence>
<comment type="caution">
    <text evidence="2">The sequence shown here is derived from an EMBL/GenBank/DDBJ whole genome shotgun (WGS) entry which is preliminary data.</text>
</comment>
<evidence type="ECO:0000313" key="2">
    <source>
        <dbReference type="EMBL" id="MEV0709927.1"/>
    </source>
</evidence>
<accession>A0ABV3FWX6</accession>
<name>A0ABV3FWX6_9NOCA</name>
<feature type="chain" id="PRO_5045728952" evidence="1">
    <location>
        <begin position="28"/>
        <end position="73"/>
    </location>
</feature>
<protein>
    <submittedName>
        <fullName evidence="2">Uncharacterized protein</fullName>
    </submittedName>
</protein>
<keyword evidence="1" id="KW-0732">Signal</keyword>
<dbReference type="RefSeq" id="WP_357785645.1">
    <property type="nucleotide sequence ID" value="NZ_JBFAKC010000008.1"/>
</dbReference>
<dbReference type="EMBL" id="JBFAKC010000008">
    <property type="protein sequence ID" value="MEV0709927.1"/>
    <property type="molecule type" value="Genomic_DNA"/>
</dbReference>
<gene>
    <name evidence="2" type="ORF">AB0I48_20390</name>
</gene>